<evidence type="ECO:0000259" key="7">
    <source>
        <dbReference type="Pfam" id="PF00082"/>
    </source>
</evidence>
<dbReference type="PANTHER" id="PTHR43806">
    <property type="entry name" value="PEPTIDASE S8"/>
    <property type="match status" value="1"/>
</dbReference>
<dbReference type="CDD" id="cd07487">
    <property type="entry name" value="Peptidases_S8_1"/>
    <property type="match status" value="1"/>
</dbReference>
<dbReference type="InterPro" id="IPR036852">
    <property type="entry name" value="Peptidase_S8/S53_dom_sf"/>
</dbReference>
<feature type="active site" description="Charge relay system" evidence="5">
    <location>
        <position position="284"/>
    </location>
</feature>
<dbReference type="Pfam" id="PF00082">
    <property type="entry name" value="Peptidase_S8"/>
    <property type="match status" value="1"/>
</dbReference>
<evidence type="ECO:0000256" key="4">
    <source>
        <dbReference type="ARBA" id="ARBA00022825"/>
    </source>
</evidence>
<accession>A0ABV8LPK1</accession>
<comment type="similarity">
    <text evidence="1 5 6">Belongs to the peptidase S8 family.</text>
</comment>
<organism evidence="8 9">
    <name type="scientific">Hamadaea flava</name>
    <dbReference type="NCBI Taxonomy" id="1742688"/>
    <lineage>
        <taxon>Bacteria</taxon>
        <taxon>Bacillati</taxon>
        <taxon>Actinomycetota</taxon>
        <taxon>Actinomycetes</taxon>
        <taxon>Micromonosporales</taxon>
        <taxon>Micromonosporaceae</taxon>
        <taxon>Hamadaea</taxon>
    </lineage>
</organism>
<evidence type="ECO:0000256" key="5">
    <source>
        <dbReference type="PROSITE-ProRule" id="PRU01240"/>
    </source>
</evidence>
<evidence type="ECO:0000313" key="9">
    <source>
        <dbReference type="Proteomes" id="UP001595816"/>
    </source>
</evidence>
<evidence type="ECO:0000313" key="8">
    <source>
        <dbReference type="EMBL" id="MFC4132308.1"/>
    </source>
</evidence>
<dbReference type="Gene3D" id="3.40.50.200">
    <property type="entry name" value="Peptidase S8/S53 domain"/>
    <property type="match status" value="1"/>
</dbReference>
<reference evidence="9" key="1">
    <citation type="journal article" date="2019" name="Int. J. Syst. Evol. Microbiol.">
        <title>The Global Catalogue of Microorganisms (GCM) 10K type strain sequencing project: providing services to taxonomists for standard genome sequencing and annotation.</title>
        <authorList>
            <consortium name="The Broad Institute Genomics Platform"/>
            <consortium name="The Broad Institute Genome Sequencing Center for Infectious Disease"/>
            <person name="Wu L."/>
            <person name="Ma J."/>
        </authorList>
    </citation>
    <scope>NUCLEOTIDE SEQUENCE [LARGE SCALE GENOMIC DNA]</scope>
    <source>
        <strain evidence="9">CGMCC 4.7289</strain>
    </source>
</reference>
<dbReference type="InterPro" id="IPR022398">
    <property type="entry name" value="Peptidase_S8_His-AS"/>
</dbReference>
<dbReference type="InterPro" id="IPR000209">
    <property type="entry name" value="Peptidase_S8/S53_dom"/>
</dbReference>
<dbReference type="PANTHER" id="PTHR43806:SF11">
    <property type="entry name" value="CEREVISIN-RELATED"/>
    <property type="match status" value="1"/>
</dbReference>
<dbReference type="PROSITE" id="PS00136">
    <property type="entry name" value="SUBTILASE_ASP"/>
    <property type="match status" value="1"/>
</dbReference>
<dbReference type="InterPro" id="IPR023828">
    <property type="entry name" value="Peptidase_S8_Ser-AS"/>
</dbReference>
<dbReference type="Gene3D" id="3.50.30.30">
    <property type="match status" value="1"/>
</dbReference>
<dbReference type="PROSITE" id="PS51892">
    <property type="entry name" value="SUBTILASE"/>
    <property type="match status" value="1"/>
</dbReference>
<dbReference type="PROSITE" id="PS00137">
    <property type="entry name" value="SUBTILASE_HIS"/>
    <property type="match status" value="1"/>
</dbReference>
<dbReference type="PRINTS" id="PR00723">
    <property type="entry name" value="SUBTILISIN"/>
</dbReference>
<dbReference type="InterPro" id="IPR050131">
    <property type="entry name" value="Peptidase_S8_subtilisin-like"/>
</dbReference>
<dbReference type="Gene3D" id="2.60.40.650">
    <property type="match status" value="1"/>
</dbReference>
<keyword evidence="3 5" id="KW-0378">Hydrolase</keyword>
<evidence type="ECO:0000256" key="1">
    <source>
        <dbReference type="ARBA" id="ARBA00011073"/>
    </source>
</evidence>
<gene>
    <name evidence="8" type="ORF">ACFOZ4_17010</name>
</gene>
<dbReference type="InterPro" id="IPR023827">
    <property type="entry name" value="Peptidase_S8_Asp-AS"/>
</dbReference>
<evidence type="ECO:0000256" key="6">
    <source>
        <dbReference type="RuleBase" id="RU003355"/>
    </source>
</evidence>
<dbReference type="InterPro" id="IPR015500">
    <property type="entry name" value="Peptidase_S8_subtilisin-rel"/>
</dbReference>
<name>A0ABV8LPK1_9ACTN</name>
<dbReference type="RefSeq" id="WP_253753475.1">
    <property type="nucleotide sequence ID" value="NZ_JAMZDZ010000001.1"/>
</dbReference>
<dbReference type="EMBL" id="JBHSAY010000009">
    <property type="protein sequence ID" value="MFC4132308.1"/>
    <property type="molecule type" value="Genomic_DNA"/>
</dbReference>
<dbReference type="PROSITE" id="PS00138">
    <property type="entry name" value="SUBTILASE_SER"/>
    <property type="match status" value="1"/>
</dbReference>
<evidence type="ECO:0000256" key="2">
    <source>
        <dbReference type="ARBA" id="ARBA00022670"/>
    </source>
</evidence>
<feature type="active site" description="Charge relay system" evidence="5">
    <location>
        <position position="459"/>
    </location>
</feature>
<dbReference type="Proteomes" id="UP001595816">
    <property type="component" value="Unassembled WGS sequence"/>
</dbReference>
<dbReference type="SUPFAM" id="SSF52743">
    <property type="entry name" value="Subtilisin-like"/>
    <property type="match status" value="1"/>
</dbReference>
<proteinExistence type="inferred from homology"/>
<protein>
    <submittedName>
        <fullName evidence="8">S8 family serine peptidase</fullName>
    </submittedName>
</protein>
<comment type="caution">
    <text evidence="8">The sequence shown here is derived from an EMBL/GenBank/DDBJ whole genome shotgun (WGS) entry which is preliminary data.</text>
</comment>
<feature type="domain" description="Peptidase S8/S53" evidence="7">
    <location>
        <begin position="243"/>
        <end position="497"/>
    </location>
</feature>
<feature type="active site" description="Charge relay system" evidence="5">
    <location>
        <position position="252"/>
    </location>
</feature>
<keyword evidence="9" id="KW-1185">Reference proteome</keyword>
<keyword evidence="4 5" id="KW-0720">Serine protease</keyword>
<keyword evidence="2 5" id="KW-0645">Protease</keyword>
<sequence>MSPRRWRPRAYAVGVLTLGLLLSSGIPGVAVATESAAPTGAAASPVTSSTSGGAKKITLITGDVVTVESGPDGRIKPTVSYVAPRPGGVPTTFLEGRENGAFHVYPSDALKLVGSGLLDARLFDVEYLAKAGYTDDRISGLPLILQYPKSPSIDSRGKQSSPDAASLAAKTDALPGTEAVRGMPSIAAAATRIDRAKSKDLWSSLRSATGVQKVWLDAQATATLDQSVPQIGAPEAWAAGFTGAGVKVAILDTGIDLTHPDLQGKVLASQSFVPGEDVQDGHGHGTHVASTITGSGAASGGKYKGVAPGAQLLIGKVLDNYGGGDYSWIVAGMEWAAANGAKVISMSLGGTDTPGDDPLEQAVADLSQRYGVLFVVAAGNNWYAKTIGTPGSSPAALTVAAVDKQDAMAYFSSRGPAPGELNAKPDISAPGVDIVAAHSSTGEMMGEPGEIYTSASGTSMATPHVAGAVAILAQEHPEWTGQQLKAALTSTAKGIDATALDTGAGRVDVATATKQGVRASGNLDFGAIGAPYTAPVNRTLTYTNDTDTDVSLSLTSTFSMSVSTPAPAGMLTLGRDTVVVPAHGTADVGVTFDVTKPGLDTWYHGVIVATGSGDTVRTAVGGLKAPDRNTLQVRIIPPAGAVDFSPGGFLLSRVDARTDLDIQIPLNGAQTMSAAVYTGKWSVNGTASWRDAAGDVHFLPIAEPEITVDSDKTVTLDLRKATEVTVKTPKTAVVHEMLPGFERVSAGGNVVYLGGNIGAGQHLWSLPSGKATLGSFVQSVQVRMGVPLLTMTASKLTITPYYSAVSPDEVPMIDGKQSLITVVAGHGTAEDLSKVDVRGKLALVNLSDLCTVQACEGDPAERLKGVAAAGATAIMVYLDQLRPIWWYSAFAWVAVPVVTVNAEQGKALEQATRTRPVTVQSTGTLLSPYQYQLKFYQKGRIPGPLHYTVTKRDVAEVNAQFGYDYPKGQWTGYTYAQLSGHQDIPSAWPTRFVLPLHANLTQYFGPVGKDLVWNRTYHRYTTGDSNPPTLKYSNAQYKTTVYPSAGPVAETWGTQPFATGTRVGPKTEPWNGACSVCRAGDAISVVHQLADVEGSNTVTSWVRGENQTQTERLRLFRGDQEIALEKLPDWLLRGYSDPLFRLAPESATYRMTSEYTTDLPAEYQKYARTVNTEWTFTSARPTQTEVNSCNLTLAGYGPCSGVNLLYLRYDGHLDGLNTAKAGSVQRLTITGYHDLGYTNTTPLRKITVELSYDGGRTWRTASTTPTRTGEQVATVRYPQLDQTDGTVSLRVSATDTDGNTIVQTIPAAYGLR</sequence>
<evidence type="ECO:0000256" key="3">
    <source>
        <dbReference type="ARBA" id="ARBA00022801"/>
    </source>
</evidence>